<dbReference type="InterPro" id="IPR035901">
    <property type="entry name" value="GIY-YIG_endonuc_sf"/>
</dbReference>
<accession>A0A433D529</accession>
<dbReference type="Proteomes" id="UP000268093">
    <property type="component" value="Unassembled WGS sequence"/>
</dbReference>
<protein>
    <submittedName>
        <fullName evidence="1">GIY-YIG nuclease superfamily</fullName>
    </submittedName>
</protein>
<comment type="caution">
    <text evidence="1">The sequence shown here is derived from an EMBL/GenBank/DDBJ whole genome shotgun (WGS) entry which is preliminary data.</text>
</comment>
<sequence length="165" mass="18410">MRRSLQNLFNRGSSDPSSSNSSSSNSSSNSTSSNSSSPVVVYGNADIMKQRILSENKGKSGIYLWRNLITGDTYVGRSSDLSRRLQQYFQFSYLSHPDRGKSLICNALLHYGYSNFALEVLEYCDTTDLVSREQYYLNTLAPIYNILKDAGSSLDYKHTAVKSLG</sequence>
<dbReference type="Pfam" id="PF01541">
    <property type="entry name" value="GIY-YIG"/>
    <property type="match status" value="1"/>
</dbReference>
<evidence type="ECO:0000313" key="1">
    <source>
        <dbReference type="EMBL" id="RUP45952.1"/>
    </source>
</evidence>
<name>A0A433D529_9FUNG</name>
<dbReference type="CDD" id="cd10445">
    <property type="entry name" value="GIY-YIG_bI1_like"/>
    <property type="match status" value="1"/>
</dbReference>
<dbReference type="PROSITE" id="PS50164">
    <property type="entry name" value="GIY_YIG"/>
    <property type="match status" value="1"/>
</dbReference>
<proteinExistence type="predicted"/>
<dbReference type="AlphaFoldDB" id="A0A433D529"/>
<dbReference type="OrthoDB" id="2446747at2759"/>
<dbReference type="Gene3D" id="3.40.1440.10">
    <property type="entry name" value="GIY-YIG endonuclease"/>
    <property type="match status" value="1"/>
</dbReference>
<reference evidence="1 2" key="1">
    <citation type="journal article" date="2018" name="New Phytol.">
        <title>Phylogenomics of Endogonaceae and evolution of mycorrhizas within Mucoromycota.</title>
        <authorList>
            <person name="Chang Y."/>
            <person name="Desiro A."/>
            <person name="Na H."/>
            <person name="Sandor L."/>
            <person name="Lipzen A."/>
            <person name="Clum A."/>
            <person name="Barry K."/>
            <person name="Grigoriev I.V."/>
            <person name="Martin F.M."/>
            <person name="Stajich J.E."/>
            <person name="Smith M.E."/>
            <person name="Bonito G."/>
            <person name="Spatafora J.W."/>
        </authorList>
    </citation>
    <scope>NUCLEOTIDE SEQUENCE [LARGE SCALE GENOMIC DNA]</scope>
    <source>
        <strain evidence="1 2">GMNB39</strain>
    </source>
</reference>
<dbReference type="SUPFAM" id="SSF82771">
    <property type="entry name" value="GIY-YIG endonuclease"/>
    <property type="match status" value="1"/>
</dbReference>
<dbReference type="EMBL" id="RBNI01006544">
    <property type="protein sequence ID" value="RUP45952.1"/>
    <property type="molecule type" value="Genomic_DNA"/>
</dbReference>
<dbReference type="SMART" id="SM00465">
    <property type="entry name" value="GIYc"/>
    <property type="match status" value="1"/>
</dbReference>
<evidence type="ECO:0000313" key="2">
    <source>
        <dbReference type="Proteomes" id="UP000268093"/>
    </source>
</evidence>
<keyword evidence="2" id="KW-1185">Reference proteome</keyword>
<dbReference type="InterPro" id="IPR000305">
    <property type="entry name" value="GIY-YIG_endonuc"/>
</dbReference>
<dbReference type="NCBIfam" id="TIGR01453">
    <property type="entry name" value="grpIintron_endo"/>
    <property type="match status" value="1"/>
</dbReference>
<gene>
    <name evidence="1" type="ORF">BC936DRAFT_147531</name>
</gene>
<dbReference type="InterPro" id="IPR006350">
    <property type="entry name" value="Intron_endoG1"/>
</dbReference>
<dbReference type="GO" id="GO:0004519">
    <property type="term" value="F:endonuclease activity"/>
    <property type="evidence" value="ECO:0007669"/>
    <property type="project" value="InterPro"/>
</dbReference>
<organism evidence="1 2">
    <name type="scientific">Jimgerdemannia flammicorona</name>
    <dbReference type="NCBI Taxonomy" id="994334"/>
    <lineage>
        <taxon>Eukaryota</taxon>
        <taxon>Fungi</taxon>
        <taxon>Fungi incertae sedis</taxon>
        <taxon>Mucoromycota</taxon>
        <taxon>Mucoromycotina</taxon>
        <taxon>Endogonomycetes</taxon>
        <taxon>Endogonales</taxon>
        <taxon>Endogonaceae</taxon>
        <taxon>Jimgerdemannia</taxon>
    </lineage>
</organism>